<dbReference type="InterPro" id="IPR036514">
    <property type="entry name" value="SGNH_hydro_sf"/>
</dbReference>
<dbReference type="Pfam" id="PF00657">
    <property type="entry name" value="Lipase_GDSL"/>
    <property type="match status" value="1"/>
</dbReference>
<name>A0A1F6AGI3_9BACT</name>
<proteinExistence type="predicted"/>
<gene>
    <name evidence="1" type="ORF">A3A79_01355</name>
</gene>
<dbReference type="PANTHER" id="PTHR30383:SF5">
    <property type="entry name" value="SGNH HYDROLASE-TYPE ESTERASE DOMAIN-CONTAINING PROTEIN"/>
    <property type="match status" value="1"/>
</dbReference>
<dbReference type="PANTHER" id="PTHR30383">
    <property type="entry name" value="THIOESTERASE 1/PROTEASE 1/LYSOPHOSPHOLIPASE L1"/>
    <property type="match status" value="1"/>
</dbReference>
<sequence>MSIFSLFTFAVFAFETVLSPLPDDGIAIPVPEPTPEISFGQLLNYTPPAVLGAATEEPPTPSLTPRRSRKDNFTIAVLGDSMVDTLGPDIGHLKAELKDAYTSVAFAILNYGVGGENIDSGISRLTNDYTYLGQYVPSLVSQRPDVVVVESFGYNPYIDPTNELDRHWLALAKIVDTLKKSLPDVKIVIASTIAPNAAIFGDGALNWDSTQKQEKVARIKSYLESTIKFAQSQRIPVADVYTPSGGRSEFINPGDHIHYSDAGRELFSKVVSDTIVTAKLLE</sequence>
<dbReference type="AlphaFoldDB" id="A0A1F6AGI3"/>
<dbReference type="GO" id="GO:0004622">
    <property type="term" value="F:phosphatidylcholine lysophospholipase activity"/>
    <property type="evidence" value="ECO:0007669"/>
    <property type="project" value="TreeGrafter"/>
</dbReference>
<dbReference type="SUPFAM" id="SSF52266">
    <property type="entry name" value="SGNH hydrolase"/>
    <property type="match status" value="1"/>
</dbReference>
<evidence type="ECO:0000313" key="2">
    <source>
        <dbReference type="Proteomes" id="UP000178759"/>
    </source>
</evidence>
<dbReference type="Gene3D" id="3.40.50.1110">
    <property type="entry name" value="SGNH hydrolase"/>
    <property type="match status" value="1"/>
</dbReference>
<dbReference type="CDD" id="cd00229">
    <property type="entry name" value="SGNH_hydrolase"/>
    <property type="match status" value="1"/>
</dbReference>
<evidence type="ECO:0000313" key="1">
    <source>
        <dbReference type="EMBL" id="OGG23834.1"/>
    </source>
</evidence>
<dbReference type="InterPro" id="IPR001087">
    <property type="entry name" value="GDSL"/>
</dbReference>
<comment type="caution">
    <text evidence="1">The sequence shown here is derived from an EMBL/GenBank/DDBJ whole genome shotgun (WGS) entry which is preliminary data.</text>
</comment>
<dbReference type="EMBL" id="MFJV01000001">
    <property type="protein sequence ID" value="OGG23834.1"/>
    <property type="molecule type" value="Genomic_DNA"/>
</dbReference>
<dbReference type="STRING" id="1798392.A3A79_01355"/>
<organism evidence="1 2">
    <name type="scientific">Candidatus Gottesmanbacteria bacterium RIFCSPLOWO2_01_FULL_43_11b</name>
    <dbReference type="NCBI Taxonomy" id="1798392"/>
    <lineage>
        <taxon>Bacteria</taxon>
        <taxon>Candidatus Gottesmaniibacteriota</taxon>
    </lineage>
</organism>
<dbReference type="Proteomes" id="UP000178759">
    <property type="component" value="Unassembled WGS sequence"/>
</dbReference>
<protein>
    <submittedName>
        <fullName evidence="1">Uncharacterized protein</fullName>
    </submittedName>
</protein>
<dbReference type="InterPro" id="IPR051532">
    <property type="entry name" value="Ester_Hydrolysis_Enzymes"/>
</dbReference>
<reference evidence="1 2" key="1">
    <citation type="journal article" date="2016" name="Nat. Commun.">
        <title>Thousands of microbial genomes shed light on interconnected biogeochemical processes in an aquifer system.</title>
        <authorList>
            <person name="Anantharaman K."/>
            <person name="Brown C.T."/>
            <person name="Hug L.A."/>
            <person name="Sharon I."/>
            <person name="Castelle C.J."/>
            <person name="Probst A.J."/>
            <person name="Thomas B.C."/>
            <person name="Singh A."/>
            <person name="Wilkins M.J."/>
            <person name="Karaoz U."/>
            <person name="Brodie E.L."/>
            <person name="Williams K.H."/>
            <person name="Hubbard S.S."/>
            <person name="Banfield J.F."/>
        </authorList>
    </citation>
    <scope>NUCLEOTIDE SEQUENCE [LARGE SCALE GENOMIC DNA]</scope>
</reference>
<accession>A0A1F6AGI3</accession>